<organism evidence="1 2">
    <name type="scientific">Nostoc paludosum FACHB-159</name>
    <dbReference type="NCBI Taxonomy" id="2692908"/>
    <lineage>
        <taxon>Bacteria</taxon>
        <taxon>Bacillati</taxon>
        <taxon>Cyanobacteriota</taxon>
        <taxon>Cyanophyceae</taxon>
        <taxon>Nostocales</taxon>
        <taxon>Nostocaceae</taxon>
        <taxon>Nostoc</taxon>
    </lineage>
</organism>
<proteinExistence type="predicted"/>
<dbReference type="EMBL" id="JACJTU010000004">
    <property type="protein sequence ID" value="MBD2733551.1"/>
    <property type="molecule type" value="Genomic_DNA"/>
</dbReference>
<evidence type="ECO:0000313" key="1">
    <source>
        <dbReference type="EMBL" id="MBD2733551.1"/>
    </source>
</evidence>
<keyword evidence="2" id="KW-1185">Reference proteome</keyword>
<protein>
    <submittedName>
        <fullName evidence="1">Uncharacterized protein</fullName>
    </submittedName>
</protein>
<sequence>MDWALGIGHGAWGIVDESLIFNNECFMAAYEPLIFNDEPLNSTLLPQCPMPYAPFKILRIINLIDKT</sequence>
<dbReference type="Proteomes" id="UP000637383">
    <property type="component" value="Unassembled WGS sequence"/>
</dbReference>
<gene>
    <name evidence="1" type="ORF">H6H03_06440</name>
</gene>
<evidence type="ECO:0000313" key="2">
    <source>
        <dbReference type="Proteomes" id="UP000637383"/>
    </source>
</evidence>
<dbReference type="RefSeq" id="WP_190954282.1">
    <property type="nucleotide sequence ID" value="NZ_JACJTU010000004.1"/>
</dbReference>
<name>A0ABR8K2A0_9NOSO</name>
<accession>A0ABR8K2A0</accession>
<reference evidence="1 2" key="1">
    <citation type="journal article" date="2020" name="ISME J.">
        <title>Comparative genomics reveals insights into cyanobacterial evolution and habitat adaptation.</title>
        <authorList>
            <person name="Chen M.Y."/>
            <person name="Teng W.K."/>
            <person name="Zhao L."/>
            <person name="Hu C.X."/>
            <person name="Zhou Y.K."/>
            <person name="Han B.P."/>
            <person name="Song L.R."/>
            <person name="Shu W.S."/>
        </authorList>
    </citation>
    <scope>NUCLEOTIDE SEQUENCE [LARGE SCALE GENOMIC DNA]</scope>
    <source>
        <strain evidence="1 2">FACHB-159</strain>
    </source>
</reference>
<comment type="caution">
    <text evidence="1">The sequence shown here is derived from an EMBL/GenBank/DDBJ whole genome shotgun (WGS) entry which is preliminary data.</text>
</comment>